<dbReference type="Proteomes" id="UP000711391">
    <property type="component" value="Unassembled WGS sequence"/>
</dbReference>
<dbReference type="AlphaFoldDB" id="A0A937I7J4"/>
<keyword evidence="2 8" id="KW-0436">Ligase</keyword>
<comment type="catalytic activity">
    <reaction evidence="6">
        <text>ATP + (deoxyribonucleotide)n-3'-hydroxyl + 5'-phospho-(deoxyribonucleotide)m = (deoxyribonucleotide)n+m + AMP + diphosphate.</text>
        <dbReference type="EC" id="6.5.1.1"/>
    </reaction>
</comment>
<evidence type="ECO:0000313" key="9">
    <source>
        <dbReference type="Proteomes" id="UP000711391"/>
    </source>
</evidence>
<dbReference type="InterPro" id="IPR050326">
    <property type="entry name" value="NAD_dep_DNA_ligaseB"/>
</dbReference>
<evidence type="ECO:0000256" key="1">
    <source>
        <dbReference type="ARBA" id="ARBA00001968"/>
    </source>
</evidence>
<evidence type="ECO:0000256" key="4">
    <source>
        <dbReference type="ARBA" id="ARBA00022763"/>
    </source>
</evidence>
<organism evidence="8 9">
    <name type="scientific">SAR86 cluster bacterium</name>
    <dbReference type="NCBI Taxonomy" id="2030880"/>
    <lineage>
        <taxon>Bacteria</taxon>
        <taxon>Pseudomonadati</taxon>
        <taxon>Pseudomonadota</taxon>
        <taxon>Gammaproteobacteria</taxon>
        <taxon>SAR86 cluster</taxon>
    </lineage>
</organism>
<dbReference type="PROSITE" id="PS00333">
    <property type="entry name" value="DNA_LIGASE_A2"/>
    <property type="match status" value="1"/>
</dbReference>
<dbReference type="InterPro" id="IPR012340">
    <property type="entry name" value="NA-bd_OB-fold"/>
</dbReference>
<dbReference type="PROSITE" id="PS50160">
    <property type="entry name" value="DNA_LIGASE_A3"/>
    <property type="match status" value="1"/>
</dbReference>
<dbReference type="InterPro" id="IPR016059">
    <property type="entry name" value="DNA_ligase_ATP-dep_CS"/>
</dbReference>
<dbReference type="GO" id="GO:0003910">
    <property type="term" value="F:DNA ligase (ATP) activity"/>
    <property type="evidence" value="ECO:0007669"/>
    <property type="project" value="UniProtKB-EC"/>
</dbReference>
<dbReference type="Gene3D" id="3.30.470.30">
    <property type="entry name" value="DNA ligase/mRNA capping enzyme"/>
    <property type="match status" value="1"/>
</dbReference>
<protein>
    <submittedName>
        <fullName evidence="8">ATP-dependent DNA ligase</fullName>
    </submittedName>
</protein>
<evidence type="ECO:0000256" key="2">
    <source>
        <dbReference type="ARBA" id="ARBA00022598"/>
    </source>
</evidence>
<dbReference type="CDD" id="cd08041">
    <property type="entry name" value="OBF_kDNA_ligase_like"/>
    <property type="match status" value="1"/>
</dbReference>
<comment type="caution">
    <text evidence="8">The sequence shown here is derived from an EMBL/GenBank/DDBJ whole genome shotgun (WGS) entry which is preliminary data.</text>
</comment>
<name>A0A937I7J4_9GAMM</name>
<keyword evidence="3" id="KW-0235">DNA replication</keyword>
<dbReference type="GO" id="GO:0006260">
    <property type="term" value="P:DNA replication"/>
    <property type="evidence" value="ECO:0007669"/>
    <property type="project" value="UniProtKB-KW"/>
</dbReference>
<dbReference type="PANTHER" id="PTHR47810">
    <property type="entry name" value="DNA LIGASE"/>
    <property type="match status" value="1"/>
</dbReference>
<dbReference type="GO" id="GO:0006310">
    <property type="term" value="P:DNA recombination"/>
    <property type="evidence" value="ECO:0007669"/>
    <property type="project" value="InterPro"/>
</dbReference>
<dbReference type="GO" id="GO:0005524">
    <property type="term" value="F:ATP binding"/>
    <property type="evidence" value="ECO:0007669"/>
    <property type="project" value="InterPro"/>
</dbReference>
<dbReference type="Gene3D" id="2.40.50.140">
    <property type="entry name" value="Nucleic acid-binding proteins"/>
    <property type="match status" value="1"/>
</dbReference>
<comment type="cofactor">
    <cofactor evidence="1">
        <name>a divalent metal cation</name>
        <dbReference type="ChEBI" id="CHEBI:60240"/>
    </cofactor>
</comment>
<dbReference type="InterPro" id="IPR012310">
    <property type="entry name" value="DNA_ligase_ATP-dep_cent"/>
</dbReference>
<dbReference type="PROSITE" id="PS00697">
    <property type="entry name" value="DNA_LIGASE_A1"/>
    <property type="match status" value="1"/>
</dbReference>
<dbReference type="SUPFAM" id="SSF56091">
    <property type="entry name" value="DNA ligase/mRNA capping enzyme, catalytic domain"/>
    <property type="match status" value="1"/>
</dbReference>
<dbReference type="GO" id="GO:0006281">
    <property type="term" value="P:DNA repair"/>
    <property type="evidence" value="ECO:0007669"/>
    <property type="project" value="UniProtKB-KW"/>
</dbReference>
<dbReference type="Pfam" id="PF01068">
    <property type="entry name" value="DNA_ligase_A_M"/>
    <property type="match status" value="1"/>
</dbReference>
<gene>
    <name evidence="8" type="ORF">ISQ64_03060</name>
</gene>
<accession>A0A937I7J4</accession>
<dbReference type="PANTHER" id="PTHR47810:SF1">
    <property type="entry name" value="DNA LIGASE B"/>
    <property type="match status" value="1"/>
</dbReference>
<evidence type="ECO:0000256" key="3">
    <source>
        <dbReference type="ARBA" id="ARBA00022705"/>
    </source>
</evidence>
<evidence type="ECO:0000256" key="6">
    <source>
        <dbReference type="ARBA" id="ARBA00034003"/>
    </source>
</evidence>
<evidence type="ECO:0000256" key="5">
    <source>
        <dbReference type="ARBA" id="ARBA00023204"/>
    </source>
</evidence>
<keyword evidence="5" id="KW-0234">DNA repair</keyword>
<dbReference type="EMBL" id="JADHQD010000013">
    <property type="protein sequence ID" value="MBL6818367.1"/>
    <property type="molecule type" value="Genomic_DNA"/>
</dbReference>
<dbReference type="InterPro" id="IPR029319">
    <property type="entry name" value="DNA_ligase_OB"/>
</dbReference>
<keyword evidence="4" id="KW-0227">DNA damage</keyword>
<sequence length="430" mass="49241">MSNIKPWKIIQELESDNSRLFKEGVIEKNINDLTFQEGLSMCLDALITFGVKQVPKSDHDGAGLNWSVFKKSALLLINRDKTGHAARDEILELMNKATVEEWNDWYRRILIKDLRCGVSEKTVNNVAKKMDIKFRVPVFACMLSHDGTKHPKKIKGNCLIEYKYDGVRVIAITKNNNTTLYSRNGKIFSNFPHIEEALSKPEFNNMVFDGEVMSDDFQSLMKQVHRKTNAKTEDAYLALFDILPLNEFNNGKSKLTTIERKKDLEKFSKKFPSPIKVVDYTVVNLDEDSGQKTYTSMNKKALDAGYEGLMIKPESDYYECKRSHAWLKMKPFIEVTLKVTEVHEGTGRHSEKLGSFSVEGTDDGKFFSLNVGSGLTDDEREKFWQYKDSLIGQLIEVRADAVTKSIEGESFSLRFPRFKTFRGFKPGEKI</sequence>
<feature type="domain" description="ATP-dependent DNA ligase family profile" evidence="7">
    <location>
        <begin position="228"/>
        <end position="331"/>
    </location>
</feature>
<dbReference type="Pfam" id="PF14743">
    <property type="entry name" value="DNA_ligase_OB_2"/>
    <property type="match status" value="1"/>
</dbReference>
<evidence type="ECO:0000259" key="7">
    <source>
        <dbReference type="PROSITE" id="PS50160"/>
    </source>
</evidence>
<reference evidence="8" key="1">
    <citation type="submission" date="2020-10" db="EMBL/GenBank/DDBJ databases">
        <title>Microbiome of the Black Sea water column analyzed by genome centric metagenomics.</title>
        <authorList>
            <person name="Cabello-Yeves P.J."/>
            <person name="Callieri C."/>
            <person name="Picazo A."/>
            <person name="Mehrshad M."/>
            <person name="Haro-Moreno J.M."/>
            <person name="Roda-Garcia J."/>
            <person name="Dzembekova N."/>
            <person name="Slabakova V."/>
            <person name="Slabakova N."/>
            <person name="Moncheva S."/>
            <person name="Rodriguez-Valera F."/>
        </authorList>
    </citation>
    <scope>NUCLEOTIDE SEQUENCE</scope>
    <source>
        <strain evidence="8">BS307-5m-G50</strain>
    </source>
</reference>
<dbReference type="SUPFAM" id="SSF50249">
    <property type="entry name" value="Nucleic acid-binding proteins"/>
    <property type="match status" value="1"/>
</dbReference>
<evidence type="ECO:0000313" key="8">
    <source>
        <dbReference type="EMBL" id="MBL6818367.1"/>
    </source>
</evidence>
<proteinExistence type="predicted"/>